<keyword evidence="4" id="KW-0472">Membrane</keyword>
<evidence type="ECO:0000313" key="8">
    <source>
        <dbReference type="Proteomes" id="UP000449710"/>
    </source>
</evidence>
<dbReference type="PROSITE" id="PS51257">
    <property type="entry name" value="PROKAR_LIPOPROTEIN"/>
    <property type="match status" value="1"/>
</dbReference>
<keyword evidence="8" id="KW-1185">Reference proteome</keyword>
<dbReference type="InterPro" id="IPR007210">
    <property type="entry name" value="ABC_Gly_betaine_transp_sub-bd"/>
</dbReference>
<dbReference type="AlphaFoldDB" id="A0AA44BFE0"/>
<accession>A0AA44BFE0</accession>
<dbReference type="PANTHER" id="PTHR47737">
    <property type="entry name" value="GLYCINE BETAINE/PROLINE BETAINE TRANSPORT SYSTEM PERMEASE PROTEIN PROW"/>
    <property type="match status" value="1"/>
</dbReference>
<feature type="chain" id="PRO_5041212182" evidence="5">
    <location>
        <begin position="22"/>
        <end position="283"/>
    </location>
</feature>
<dbReference type="PANTHER" id="PTHR47737:SF1">
    <property type="entry name" value="GLYCINE BETAINE_PROLINE BETAINE TRANSPORT SYSTEM PERMEASE PROTEIN PROW"/>
    <property type="match status" value="1"/>
</dbReference>
<reference evidence="7 8" key="1">
    <citation type="submission" date="2019-04" db="EMBL/GenBank/DDBJ databases">
        <title>Isachenkonia alkalipeptolytica gen. nov. sp. nov. a new anaerobic, alkiliphilic organothrophic bacterium capable to reduce synthesized ferrihydrite isolated from a soda lake.</title>
        <authorList>
            <person name="Toshchakov S.V."/>
            <person name="Zavarzina D.G."/>
            <person name="Zhilina T.N."/>
            <person name="Kostrikina N.A."/>
            <person name="Kublanov I.V."/>
        </authorList>
    </citation>
    <scope>NUCLEOTIDE SEQUENCE [LARGE SCALE GENOMIC DNA]</scope>
    <source>
        <strain evidence="7 8">Z-1701</strain>
    </source>
</reference>
<sequence length="283" mass="32201">MKKKLILGVLLITVLLFTACGNDEGEEAAEISFGVTPWTSTVPPTEVASLIIQEMGYEVSYMETDAAGVYMGLAGDDNDIFMDGWIPAHEVYFETYEDEVESISISYDEAEQGWVVPEYMEDINSIEDILGNEELFNNEMYSIEDGASITEVIDELIEGYGLEMTQVNSSEAAMIAQVMRNMENEEPVVFYGWRPHTMFRNLDIKLIDDDRGYFEESSVHVVVDKKLQEKAPDVYAFLENWSIDIGDVEQMIVEIEDEGRDPEEVAQEWIDNNQEKVDEMINN</sequence>
<evidence type="ECO:0000256" key="3">
    <source>
        <dbReference type="ARBA" id="ARBA00022475"/>
    </source>
</evidence>
<dbReference type="GO" id="GO:0015871">
    <property type="term" value="P:choline transport"/>
    <property type="evidence" value="ECO:0007669"/>
    <property type="project" value="TreeGrafter"/>
</dbReference>
<dbReference type="GO" id="GO:0015226">
    <property type="term" value="F:carnitine transmembrane transporter activity"/>
    <property type="evidence" value="ECO:0007669"/>
    <property type="project" value="TreeGrafter"/>
</dbReference>
<dbReference type="Gene3D" id="3.40.190.100">
    <property type="entry name" value="Glycine betaine-binding periplasmic protein, domain 2"/>
    <property type="match status" value="1"/>
</dbReference>
<evidence type="ECO:0000313" key="7">
    <source>
        <dbReference type="EMBL" id="NBG88451.1"/>
    </source>
</evidence>
<dbReference type="CDD" id="cd13639">
    <property type="entry name" value="PBP2_OpuAC_like"/>
    <property type="match status" value="1"/>
</dbReference>
<keyword evidence="3" id="KW-1003">Cell membrane</keyword>
<evidence type="ECO:0000256" key="1">
    <source>
        <dbReference type="ARBA" id="ARBA00004236"/>
    </source>
</evidence>
<name>A0AA44BFE0_9CLOT</name>
<keyword evidence="2" id="KW-0813">Transport</keyword>
<dbReference type="GO" id="GO:0043190">
    <property type="term" value="C:ATP-binding cassette (ABC) transporter complex"/>
    <property type="evidence" value="ECO:0007669"/>
    <property type="project" value="InterPro"/>
</dbReference>
<dbReference type="Pfam" id="PF04069">
    <property type="entry name" value="OpuAC"/>
    <property type="match status" value="1"/>
</dbReference>
<evidence type="ECO:0000256" key="4">
    <source>
        <dbReference type="ARBA" id="ARBA00023136"/>
    </source>
</evidence>
<evidence type="ECO:0000256" key="2">
    <source>
        <dbReference type="ARBA" id="ARBA00022448"/>
    </source>
</evidence>
<organism evidence="7 8">
    <name type="scientific">Isachenkonia alkalipeptolytica</name>
    <dbReference type="NCBI Taxonomy" id="2565777"/>
    <lineage>
        <taxon>Bacteria</taxon>
        <taxon>Bacillati</taxon>
        <taxon>Bacillota</taxon>
        <taxon>Clostridia</taxon>
        <taxon>Eubacteriales</taxon>
        <taxon>Clostridiaceae</taxon>
        <taxon>Isachenkonia</taxon>
    </lineage>
</organism>
<evidence type="ECO:0000256" key="5">
    <source>
        <dbReference type="SAM" id="SignalP"/>
    </source>
</evidence>
<evidence type="ECO:0000259" key="6">
    <source>
        <dbReference type="Pfam" id="PF04069"/>
    </source>
</evidence>
<gene>
    <name evidence="7" type="ORF">ISALK_08045</name>
</gene>
<feature type="domain" description="ABC-type glycine betaine transport system substrate-binding" evidence="6">
    <location>
        <begin position="30"/>
        <end position="271"/>
    </location>
</feature>
<feature type="signal peptide" evidence="5">
    <location>
        <begin position="1"/>
        <end position="21"/>
    </location>
</feature>
<dbReference type="Gene3D" id="3.40.190.10">
    <property type="entry name" value="Periplasmic binding protein-like II"/>
    <property type="match status" value="1"/>
</dbReference>
<dbReference type="RefSeq" id="WP_160721051.1">
    <property type="nucleotide sequence ID" value="NZ_SUMG01000008.1"/>
</dbReference>
<proteinExistence type="predicted"/>
<dbReference type="GO" id="GO:0031460">
    <property type="term" value="P:glycine betaine transport"/>
    <property type="evidence" value="ECO:0007669"/>
    <property type="project" value="TreeGrafter"/>
</dbReference>
<comment type="subcellular location">
    <subcellularLocation>
        <location evidence="1">Cell membrane</location>
    </subcellularLocation>
</comment>
<protein>
    <submittedName>
        <fullName evidence="7">Glycine/betaine ABC transporter substrate-binding protein</fullName>
    </submittedName>
</protein>
<dbReference type="Proteomes" id="UP000449710">
    <property type="component" value="Unassembled WGS sequence"/>
</dbReference>
<dbReference type="EMBL" id="SUMG01000008">
    <property type="protein sequence ID" value="NBG88451.1"/>
    <property type="molecule type" value="Genomic_DNA"/>
</dbReference>
<keyword evidence="5" id="KW-0732">Signal</keyword>
<dbReference type="GO" id="GO:0005275">
    <property type="term" value="F:amine transmembrane transporter activity"/>
    <property type="evidence" value="ECO:0007669"/>
    <property type="project" value="TreeGrafter"/>
</dbReference>
<comment type="caution">
    <text evidence="7">The sequence shown here is derived from an EMBL/GenBank/DDBJ whole genome shotgun (WGS) entry which is preliminary data.</text>
</comment>
<dbReference type="SUPFAM" id="SSF53850">
    <property type="entry name" value="Periplasmic binding protein-like II"/>
    <property type="match status" value="1"/>
</dbReference>